<evidence type="ECO:0000313" key="4">
    <source>
        <dbReference type="Proteomes" id="UP001595937"/>
    </source>
</evidence>
<feature type="region of interest" description="Disordered" evidence="1">
    <location>
        <begin position="96"/>
        <end position="127"/>
    </location>
</feature>
<dbReference type="EMBL" id="JBHSLN010000004">
    <property type="protein sequence ID" value="MFC5296112.1"/>
    <property type="molecule type" value="Genomic_DNA"/>
</dbReference>
<feature type="transmembrane region" description="Helical" evidence="2">
    <location>
        <begin position="694"/>
        <end position="713"/>
    </location>
</feature>
<organism evidence="3 4">
    <name type="scientific">Brachybacterium tyrofermentans</name>
    <dbReference type="NCBI Taxonomy" id="47848"/>
    <lineage>
        <taxon>Bacteria</taxon>
        <taxon>Bacillati</taxon>
        <taxon>Actinomycetota</taxon>
        <taxon>Actinomycetes</taxon>
        <taxon>Micrococcales</taxon>
        <taxon>Dermabacteraceae</taxon>
        <taxon>Brachybacterium</taxon>
    </lineage>
</organism>
<dbReference type="SUPFAM" id="SSF53448">
    <property type="entry name" value="Nucleotide-diphospho-sugar transferases"/>
    <property type="match status" value="1"/>
</dbReference>
<dbReference type="RefSeq" id="WP_343922212.1">
    <property type="nucleotide sequence ID" value="NZ_BAAAIR010000007.1"/>
</dbReference>
<keyword evidence="2" id="KW-0812">Transmembrane</keyword>
<name>A0ABW0F9L4_9MICO</name>
<dbReference type="GeneID" id="303295987"/>
<accession>A0ABW0F9L4</accession>
<evidence type="ECO:0008006" key="5">
    <source>
        <dbReference type="Google" id="ProtNLM"/>
    </source>
</evidence>
<feature type="transmembrane region" description="Helical" evidence="2">
    <location>
        <begin position="371"/>
        <end position="390"/>
    </location>
</feature>
<proteinExistence type="predicted"/>
<feature type="transmembrane region" description="Helical" evidence="2">
    <location>
        <begin position="793"/>
        <end position="814"/>
    </location>
</feature>
<dbReference type="InterPro" id="IPR029044">
    <property type="entry name" value="Nucleotide-diphossugar_trans"/>
</dbReference>
<evidence type="ECO:0000256" key="1">
    <source>
        <dbReference type="SAM" id="MobiDB-lite"/>
    </source>
</evidence>
<feature type="transmembrane region" description="Helical" evidence="2">
    <location>
        <begin position="858"/>
        <end position="881"/>
    </location>
</feature>
<feature type="transmembrane region" description="Helical" evidence="2">
    <location>
        <begin position="491"/>
        <end position="509"/>
    </location>
</feature>
<dbReference type="Gene3D" id="3.90.550.10">
    <property type="entry name" value="Spore Coat Polysaccharide Biosynthesis Protein SpsA, Chain A"/>
    <property type="match status" value="1"/>
</dbReference>
<feature type="transmembrane region" description="Helical" evidence="2">
    <location>
        <begin position="661"/>
        <end position="687"/>
    </location>
</feature>
<gene>
    <name evidence="3" type="ORF">ACFPK8_01155</name>
</gene>
<dbReference type="Proteomes" id="UP001595937">
    <property type="component" value="Unassembled WGS sequence"/>
</dbReference>
<feature type="transmembrane region" description="Helical" evidence="2">
    <location>
        <begin position="826"/>
        <end position="846"/>
    </location>
</feature>
<reference evidence="4" key="1">
    <citation type="journal article" date="2019" name="Int. J. Syst. Evol. Microbiol.">
        <title>The Global Catalogue of Microorganisms (GCM) 10K type strain sequencing project: providing services to taxonomists for standard genome sequencing and annotation.</title>
        <authorList>
            <consortium name="The Broad Institute Genomics Platform"/>
            <consortium name="The Broad Institute Genome Sequencing Center for Infectious Disease"/>
            <person name="Wu L."/>
            <person name="Ma J."/>
        </authorList>
    </citation>
    <scope>NUCLEOTIDE SEQUENCE [LARGE SCALE GENOMIC DNA]</scope>
    <source>
        <strain evidence="4">CGMCC 1.16455</strain>
    </source>
</reference>
<keyword evidence="2" id="KW-1133">Transmembrane helix</keyword>
<keyword evidence="2" id="KW-0472">Membrane</keyword>
<feature type="transmembrane region" description="Helical" evidence="2">
    <location>
        <begin position="1122"/>
        <end position="1142"/>
    </location>
</feature>
<keyword evidence="4" id="KW-1185">Reference proteome</keyword>
<evidence type="ECO:0000313" key="3">
    <source>
        <dbReference type="EMBL" id="MFC5296112.1"/>
    </source>
</evidence>
<feature type="compositionally biased region" description="Acidic residues" evidence="1">
    <location>
        <begin position="233"/>
        <end position="242"/>
    </location>
</feature>
<sequence>MSERHVTAVVLLSGSTPERSRIATFDAVLSQSRPADRLVVVAGAELSDGSLARLDQLLGDGLVDDVRTMSSTVGRAGAVHEALDLLERGGGFVEGDLVADLPSGHDSTDPAPSGTGSSAKQAPLGRRARAIDTAAEERRRTQQAEDLALVPERLRTERQRSGRRIGRTAGAAEESWLWFVTDAGTPGRNALERELEMVATSPNTGVVGAKRVRPRTRPAPDPAPAGAEHSGDEPDLSGDEGGDAALLTAENADALVDVGLTLTHGGRIITGVDPGEIDQGQADWREDVLAVALPGMLIREQTLRDVGGLDPDLPEPWAEIDLCRRIWRSGERVAVQSAARVVSPHPTRPLLERLQEQRTGQILVLLKHRSLVMALVMLCLLPLTTLLRMVGSVAASQPRRAAMELRAWAAAMPRVGRVLSRSRAARRRARVPSGRLAPLYLPRGDSMRRWLEDTWTRLFADDDHRRRVRRTTWGIAGTHHGVEDADYGRHVLWTVVVALASTVLGLFALRGLFGRGELTGPGLRALPESWAATWASAWSSWIPGGLGERGPADPLTRLLGHLPFGGSSLVEVVVFAAIPASALAAWWAAGAITRAVGARLTLATLWALAPPLISALAIGAWPLLVVHALLPLLALCIGRAIGLPHKVSQASVSAAAAGGLLLLVIGAVSPVLVLLAALGLALLAVVVPGRRLRLLWVLLPSLALHVPYLPVYLGHPETLLAVSGVQPRAVSADTLDLLSLWPVAPGLQELLVPLVGTTGALLAPMIPVAPVVIAAVISPLLAGNAGRAGRFSILLAAVGLMTLFLTRSVAVAVAGDQLVPAPWNALQSAILLILSVGAAASFDALARREEEDGGLRRTGTTVIGALVAAVCVVTVAGWTLALPGQLRLDRVEGGAVPAAAADQGRTEARARVLVLDQQDDGTIEARLVVHGGDTVIQHATITDARAVDTVRSGEMVDDDPAQGALRASVATMLSTGTEGAGPDDPEQAAASLAIAYVVVEGDPAEQLDLVGALDASTTLEKVTEGSRGGMWRVLGTAPRAVVVGGADPVALSSGVIDATGRIPADSSERTVVLSERADSQWRATLDGTELEPVVVGDWAQGFAIPSGADGEIDIHREQPARLVWQILLYAVLALTIVISIPWRLRTRDAEEMYG</sequence>
<protein>
    <recommendedName>
        <fullName evidence="5">Glycosyl transferase</fullName>
    </recommendedName>
</protein>
<feature type="transmembrane region" description="Helical" evidence="2">
    <location>
        <begin position="761"/>
        <end position="781"/>
    </location>
</feature>
<evidence type="ECO:0000256" key="2">
    <source>
        <dbReference type="SAM" id="Phobius"/>
    </source>
</evidence>
<feature type="region of interest" description="Disordered" evidence="1">
    <location>
        <begin position="203"/>
        <end position="243"/>
    </location>
</feature>
<comment type="caution">
    <text evidence="3">The sequence shown here is derived from an EMBL/GenBank/DDBJ whole genome shotgun (WGS) entry which is preliminary data.</text>
</comment>